<dbReference type="Proteomes" id="UP000252519">
    <property type="component" value="Unassembled WGS sequence"/>
</dbReference>
<sequence>MAFVYSYHKLVNKDPHLNTGRRKRCDRFPGKKDADKVIVAKSIYDPQNTLSKRRRRRLHADRSDGFCTDVPYSMNKQERWKTKGN</sequence>
<organism evidence="1 2">
    <name type="scientific">Ancylostoma caninum</name>
    <name type="common">Dog hookworm</name>
    <dbReference type="NCBI Taxonomy" id="29170"/>
    <lineage>
        <taxon>Eukaryota</taxon>
        <taxon>Metazoa</taxon>
        <taxon>Ecdysozoa</taxon>
        <taxon>Nematoda</taxon>
        <taxon>Chromadorea</taxon>
        <taxon>Rhabditida</taxon>
        <taxon>Rhabditina</taxon>
        <taxon>Rhabditomorpha</taxon>
        <taxon>Strongyloidea</taxon>
        <taxon>Ancylostomatidae</taxon>
        <taxon>Ancylostomatinae</taxon>
        <taxon>Ancylostoma</taxon>
    </lineage>
</organism>
<gene>
    <name evidence="1" type="ORF">ANCCAN_24343</name>
</gene>
<name>A0A368FGF7_ANCCA</name>
<evidence type="ECO:0000313" key="2">
    <source>
        <dbReference type="Proteomes" id="UP000252519"/>
    </source>
</evidence>
<dbReference type="EMBL" id="JOJR01001739">
    <property type="protein sequence ID" value="RCN29895.1"/>
    <property type="molecule type" value="Genomic_DNA"/>
</dbReference>
<dbReference type="AlphaFoldDB" id="A0A368FGF7"/>
<reference evidence="1 2" key="1">
    <citation type="submission" date="2014-10" db="EMBL/GenBank/DDBJ databases">
        <title>Draft genome of the hookworm Ancylostoma caninum.</title>
        <authorList>
            <person name="Mitreva M."/>
        </authorList>
    </citation>
    <scope>NUCLEOTIDE SEQUENCE [LARGE SCALE GENOMIC DNA]</scope>
    <source>
        <strain evidence="1 2">Baltimore</strain>
    </source>
</reference>
<accession>A0A368FGF7</accession>
<proteinExistence type="predicted"/>
<evidence type="ECO:0000313" key="1">
    <source>
        <dbReference type="EMBL" id="RCN29895.1"/>
    </source>
</evidence>
<keyword evidence="2" id="KW-1185">Reference proteome</keyword>
<dbReference type="OrthoDB" id="5877254at2759"/>
<protein>
    <submittedName>
        <fullName evidence="1">Uncharacterized protein</fullName>
    </submittedName>
</protein>
<comment type="caution">
    <text evidence="1">The sequence shown here is derived from an EMBL/GenBank/DDBJ whole genome shotgun (WGS) entry which is preliminary data.</text>
</comment>